<dbReference type="EMBL" id="CP031264">
    <property type="protein sequence ID" value="AXI78600.1"/>
    <property type="molecule type" value="Genomic_DNA"/>
</dbReference>
<dbReference type="Proteomes" id="UP000249340">
    <property type="component" value="Chromosome"/>
</dbReference>
<name>A0A345SXZ5_9ACTN</name>
<dbReference type="AlphaFoldDB" id="A0A345SXZ5"/>
<dbReference type="RefSeq" id="WP_111491416.1">
    <property type="nucleotide sequence ID" value="NZ_CP031264.1"/>
</dbReference>
<evidence type="ECO:0000313" key="2">
    <source>
        <dbReference type="EMBL" id="AXI78600.1"/>
    </source>
</evidence>
<evidence type="ECO:0000256" key="1">
    <source>
        <dbReference type="SAM" id="MobiDB-lite"/>
    </source>
</evidence>
<keyword evidence="3" id="KW-1185">Reference proteome</keyword>
<feature type="region of interest" description="Disordered" evidence="1">
    <location>
        <begin position="196"/>
        <end position="240"/>
    </location>
</feature>
<protein>
    <submittedName>
        <fullName evidence="2">Uncharacterized protein</fullName>
    </submittedName>
</protein>
<accession>A0A345SXZ5</accession>
<feature type="compositionally biased region" description="Polar residues" evidence="1">
    <location>
        <begin position="196"/>
        <end position="206"/>
    </location>
</feature>
<proteinExistence type="predicted"/>
<evidence type="ECO:0000313" key="3">
    <source>
        <dbReference type="Proteomes" id="UP000249340"/>
    </source>
</evidence>
<dbReference type="InterPro" id="IPR009061">
    <property type="entry name" value="DNA-bd_dom_put_sf"/>
</dbReference>
<sequence length="240" mass="26405">MAIEENGFLEYLQLQDGEPDLVTKSELIARVRAEGYPVSDRQLTFYVSERLLPRSVRVGTRAGAYPSIVIDLLTWILRARDGGVPIEALRELLPVWKFLVRARSHRELDLAELEYVARQHVSSTEGALYVARLVIDVMSCCCSKCRNDIVIVKKNGDKILMGDATSTVGFAVARTIEDADAGLVPRWFASTRVSLASTDRPSSDPTTVILGLKPNVALPPDPEDDQPEPCDQGRESVPGG</sequence>
<organism evidence="2 3">
    <name type="scientific">Peterkaempfera bronchialis</name>
    <dbReference type="NCBI Taxonomy" id="2126346"/>
    <lineage>
        <taxon>Bacteria</taxon>
        <taxon>Bacillati</taxon>
        <taxon>Actinomycetota</taxon>
        <taxon>Actinomycetes</taxon>
        <taxon>Kitasatosporales</taxon>
        <taxon>Streptomycetaceae</taxon>
        <taxon>Peterkaempfera</taxon>
    </lineage>
</organism>
<reference evidence="3" key="1">
    <citation type="submission" date="2018-07" db="EMBL/GenBank/DDBJ databases">
        <title>Streptacidiphilus bronchialis DSM 106435 chromosome.</title>
        <authorList>
            <person name="Batra D."/>
            <person name="Gulvik C.A."/>
        </authorList>
    </citation>
    <scope>NUCLEOTIDE SEQUENCE [LARGE SCALE GENOMIC DNA]</scope>
    <source>
        <strain evidence="3">DSM 106435</strain>
    </source>
</reference>
<dbReference type="SUPFAM" id="SSF46955">
    <property type="entry name" value="Putative DNA-binding domain"/>
    <property type="match status" value="1"/>
</dbReference>
<gene>
    <name evidence="2" type="ORF">C7M71_015335</name>
</gene>
<dbReference type="OrthoDB" id="4731955at2"/>
<dbReference type="KEGG" id="stri:C7M71_015335"/>